<dbReference type="AlphaFoldDB" id="A0A0S2KHU4"/>
<dbReference type="STRING" id="76123.AS203_00540"/>
<dbReference type="Proteomes" id="UP000056252">
    <property type="component" value="Chromosome"/>
</dbReference>
<accession>A0A0S2KHU4</accession>
<dbReference type="EMBL" id="CP013195">
    <property type="protein sequence ID" value="ALO47781.1"/>
    <property type="molecule type" value="Genomic_DNA"/>
</dbReference>
<evidence type="ECO:0000313" key="3">
    <source>
        <dbReference type="Proteomes" id="UP000056252"/>
    </source>
</evidence>
<feature type="chain" id="PRO_5006601872" description="Fimbrillin family protein" evidence="1">
    <location>
        <begin position="22"/>
        <end position="543"/>
    </location>
</feature>
<name>A0A0S2KHU4_9BACT</name>
<dbReference type="RefSeq" id="WP_060544089.1">
    <property type="nucleotide sequence ID" value="NZ_CP013195.1"/>
</dbReference>
<organism evidence="2 3">
    <name type="scientific">Hoylesella enoeca</name>
    <dbReference type="NCBI Taxonomy" id="76123"/>
    <lineage>
        <taxon>Bacteria</taxon>
        <taxon>Pseudomonadati</taxon>
        <taxon>Bacteroidota</taxon>
        <taxon>Bacteroidia</taxon>
        <taxon>Bacteroidales</taxon>
        <taxon>Prevotellaceae</taxon>
        <taxon>Hoylesella</taxon>
    </lineage>
</organism>
<reference evidence="3" key="1">
    <citation type="submission" date="2015-11" db="EMBL/GenBank/DDBJ databases">
        <authorList>
            <person name="Holder M.E."/>
            <person name="Ajami N.J."/>
            <person name="Petrosino J.F."/>
        </authorList>
    </citation>
    <scope>NUCLEOTIDE SEQUENCE [LARGE SCALE GENOMIC DNA]</scope>
    <source>
        <strain evidence="3">F0113</strain>
    </source>
</reference>
<proteinExistence type="predicted"/>
<dbReference type="PROSITE" id="PS51257">
    <property type="entry name" value="PROKAR_LIPOPROTEIN"/>
    <property type="match status" value="1"/>
</dbReference>
<gene>
    <name evidence="2" type="ORF">AS203_00540</name>
</gene>
<dbReference type="OrthoDB" id="1083165at2"/>
<evidence type="ECO:0000313" key="2">
    <source>
        <dbReference type="EMBL" id="ALO47781.1"/>
    </source>
</evidence>
<protein>
    <recommendedName>
        <fullName evidence="4">Fimbrillin family protein</fullName>
    </recommendedName>
</protein>
<dbReference type="KEGG" id="peo:AS203_00540"/>
<keyword evidence="1" id="KW-0732">Signal</keyword>
<sequence length="543" mass="59691">MKKYIFLSTALLLLIASCSNDENNEQKEPTQAVQFSFTNEEFGEDEALTRANAAEAKPQIVDLGDCEAEITVESEPTAKTRGALSPANGHYTIRAYQSGTLKGEMKGTFGGPMWAPTFTPDASSKDKLRLPYGTYDFVAFNDDVTVSGTNLTTTRDKAETARMGFATVTITGPTPVYVQFTMKHVGARLRMEFICKKDIPNTTTVLEATAANVVPASIAYNPTTKAYTTTNGAMMPATSNLPSTEVNPPLSTWGRDYAFKTTSDYFYFLPSTEVSNLKFSFSGAKIFWEPITAAQKLNFALSMQANKSYLVKIKLKPLYTYLMSDGTTGHFKDTTFGGGSKTPIAVVLDKNNRIAIALHDAGTATSWCPYPVWSIQANTNTVTTAQDALTTHPTSGYDETWDASYSTSAVTGNKVKGLNPNFTAFKSAADYNPGVAYTGSPALKWFLPSSSDWKMPFSLGFANIPAVPQVLQYYDWYGNLFASTFTQVGGTALIPYKEYWTSSEIKDKWAETVFLFIERSVQWGSGQYKSAMGNYRVRPFVKY</sequence>
<evidence type="ECO:0008006" key="4">
    <source>
        <dbReference type="Google" id="ProtNLM"/>
    </source>
</evidence>
<evidence type="ECO:0000256" key="1">
    <source>
        <dbReference type="SAM" id="SignalP"/>
    </source>
</evidence>
<feature type="signal peptide" evidence="1">
    <location>
        <begin position="1"/>
        <end position="21"/>
    </location>
</feature>
<keyword evidence="3" id="KW-1185">Reference proteome</keyword>